<proteinExistence type="inferred from homology"/>
<evidence type="ECO:0000313" key="2">
    <source>
        <dbReference type="EMBL" id="KAK9921589.1"/>
    </source>
</evidence>
<evidence type="ECO:0008006" key="4">
    <source>
        <dbReference type="Google" id="ProtNLM"/>
    </source>
</evidence>
<dbReference type="Proteomes" id="UP001457282">
    <property type="component" value="Unassembled WGS sequence"/>
</dbReference>
<sequence length="221" mass="24484">MDCQWIHGGGGSIVQALNTNVYGNGTQTLVLAHGYGSDQTNLIPILACYFKVVVFDLVFSPNLHPKLYDSKRYSSNFNAYAEDLLCLLDALNVKKTIYIRVIPCLPCWIPNFAPLAIAANSTTAIEEFEGSFRRMKPQIALSAAETVFLSDLRRILPKVMVPTSIIQSTKDVVVPESVAFYMKSRLGAPAKVEILDTQGHFPQLTVYPLLLKVLRGVLHIK</sequence>
<comment type="similarity">
    <text evidence="1">Belongs to the AB hydrolase superfamily.</text>
</comment>
<dbReference type="SUPFAM" id="SSF53474">
    <property type="entry name" value="alpha/beta-Hydrolases"/>
    <property type="match status" value="1"/>
</dbReference>
<dbReference type="EMBL" id="JBEDUW010000006">
    <property type="protein sequence ID" value="KAK9921589.1"/>
    <property type="molecule type" value="Genomic_DNA"/>
</dbReference>
<organism evidence="2 3">
    <name type="scientific">Rubus argutus</name>
    <name type="common">Southern blackberry</name>
    <dbReference type="NCBI Taxonomy" id="59490"/>
    <lineage>
        <taxon>Eukaryota</taxon>
        <taxon>Viridiplantae</taxon>
        <taxon>Streptophyta</taxon>
        <taxon>Embryophyta</taxon>
        <taxon>Tracheophyta</taxon>
        <taxon>Spermatophyta</taxon>
        <taxon>Magnoliopsida</taxon>
        <taxon>eudicotyledons</taxon>
        <taxon>Gunneridae</taxon>
        <taxon>Pentapetalae</taxon>
        <taxon>rosids</taxon>
        <taxon>fabids</taxon>
        <taxon>Rosales</taxon>
        <taxon>Rosaceae</taxon>
        <taxon>Rosoideae</taxon>
        <taxon>Rosoideae incertae sedis</taxon>
        <taxon>Rubus</taxon>
    </lineage>
</organism>
<dbReference type="Gene3D" id="3.40.50.1820">
    <property type="entry name" value="alpha/beta hydrolase"/>
    <property type="match status" value="2"/>
</dbReference>
<gene>
    <name evidence="2" type="ORF">M0R45_030093</name>
</gene>
<dbReference type="AlphaFoldDB" id="A0AAW1WC79"/>
<name>A0AAW1WC79_RUBAR</name>
<dbReference type="PANTHER" id="PTHR43039">
    <property type="entry name" value="ESTERASE-RELATED"/>
    <property type="match status" value="1"/>
</dbReference>
<accession>A0AAW1WC79</accession>
<evidence type="ECO:0000256" key="1">
    <source>
        <dbReference type="ARBA" id="ARBA00008645"/>
    </source>
</evidence>
<dbReference type="InterPro" id="IPR029058">
    <property type="entry name" value="AB_hydrolase_fold"/>
</dbReference>
<protein>
    <recommendedName>
        <fullName evidence="4">AB hydrolase-1 domain-containing protein</fullName>
    </recommendedName>
</protein>
<reference evidence="2 3" key="1">
    <citation type="journal article" date="2023" name="G3 (Bethesda)">
        <title>A chromosome-length genome assembly and annotation of blackberry (Rubus argutus, cv. 'Hillquist').</title>
        <authorList>
            <person name="Bruna T."/>
            <person name="Aryal R."/>
            <person name="Dudchenko O."/>
            <person name="Sargent D.J."/>
            <person name="Mead D."/>
            <person name="Buti M."/>
            <person name="Cavallini A."/>
            <person name="Hytonen T."/>
            <person name="Andres J."/>
            <person name="Pham M."/>
            <person name="Weisz D."/>
            <person name="Mascagni F."/>
            <person name="Usai G."/>
            <person name="Natali L."/>
            <person name="Bassil N."/>
            <person name="Fernandez G.E."/>
            <person name="Lomsadze A."/>
            <person name="Armour M."/>
            <person name="Olukolu B."/>
            <person name="Poorten T."/>
            <person name="Britton C."/>
            <person name="Davik J."/>
            <person name="Ashrafi H."/>
            <person name="Aiden E.L."/>
            <person name="Borodovsky M."/>
            <person name="Worthington M."/>
        </authorList>
    </citation>
    <scope>NUCLEOTIDE SEQUENCE [LARGE SCALE GENOMIC DNA]</scope>
    <source>
        <strain evidence="2">PI 553951</strain>
    </source>
</reference>
<keyword evidence="3" id="KW-1185">Reference proteome</keyword>
<comment type="caution">
    <text evidence="2">The sequence shown here is derived from an EMBL/GenBank/DDBJ whole genome shotgun (WGS) entry which is preliminary data.</text>
</comment>
<evidence type="ECO:0000313" key="3">
    <source>
        <dbReference type="Proteomes" id="UP001457282"/>
    </source>
</evidence>